<keyword evidence="2" id="KW-1185">Reference proteome</keyword>
<evidence type="ECO:0000313" key="3">
    <source>
        <dbReference type="WBParaSite" id="EN70_11374"/>
    </source>
</evidence>
<protein>
    <submittedName>
        <fullName evidence="3">Late endosomal/lysosomal adaptor and MAPK and MTOR activator 5</fullName>
    </submittedName>
</protein>
<dbReference type="AlphaFoldDB" id="A0A1I7V9R4"/>
<dbReference type="RefSeq" id="XP_003148580.1">
    <property type="nucleotide sequence ID" value="XM_003148532.1"/>
</dbReference>
<dbReference type="GeneID" id="9950490"/>
<dbReference type="CTD" id="9950490"/>
<dbReference type="Proteomes" id="UP000095285">
    <property type="component" value="Unassembled WGS sequence"/>
</dbReference>
<reference evidence="1 2" key="1">
    <citation type="submission" date="2012-04" db="EMBL/GenBank/DDBJ databases">
        <title>The Genome Sequence of Loa loa.</title>
        <authorList>
            <consortium name="The Broad Institute Genome Sequencing Platform"/>
            <consortium name="Broad Institute Genome Sequencing Center for Infectious Disease"/>
            <person name="Nutman T.B."/>
            <person name="Fink D.L."/>
            <person name="Russ C."/>
            <person name="Young S."/>
            <person name="Zeng Q."/>
            <person name="Gargeya S."/>
            <person name="Alvarado L."/>
            <person name="Berlin A."/>
            <person name="Chapman S.B."/>
            <person name="Chen Z."/>
            <person name="Freedman E."/>
            <person name="Gellesch M."/>
            <person name="Goldberg J."/>
            <person name="Griggs A."/>
            <person name="Gujja S."/>
            <person name="Heilman E.R."/>
            <person name="Heiman D."/>
            <person name="Howarth C."/>
            <person name="Mehta T."/>
            <person name="Neiman D."/>
            <person name="Pearson M."/>
            <person name="Roberts A."/>
            <person name="Saif S."/>
            <person name="Shea T."/>
            <person name="Shenoy N."/>
            <person name="Sisk P."/>
            <person name="Stolte C."/>
            <person name="Sykes S."/>
            <person name="White J."/>
            <person name="Yandava C."/>
            <person name="Haas B."/>
            <person name="Henn M.R."/>
            <person name="Nusbaum C."/>
            <person name="Birren B."/>
        </authorList>
    </citation>
    <scope>NUCLEOTIDE SEQUENCE [LARGE SCALE GENOMIC DNA]</scope>
</reference>
<gene>
    <name evidence="1 3" type="ORF">LOAG_13021</name>
</gene>
<accession>A0A1I7V9R4</accession>
<organism evidence="2 3">
    <name type="scientific">Loa loa</name>
    <name type="common">Eye worm</name>
    <name type="synonym">Filaria loa</name>
    <dbReference type="NCBI Taxonomy" id="7209"/>
    <lineage>
        <taxon>Eukaryota</taxon>
        <taxon>Metazoa</taxon>
        <taxon>Ecdysozoa</taxon>
        <taxon>Nematoda</taxon>
        <taxon>Chromadorea</taxon>
        <taxon>Rhabditida</taxon>
        <taxon>Spirurina</taxon>
        <taxon>Spiruromorpha</taxon>
        <taxon>Filarioidea</taxon>
        <taxon>Onchocercidae</taxon>
        <taxon>Loa</taxon>
    </lineage>
</organism>
<reference evidence="3" key="2">
    <citation type="submission" date="2016-11" db="UniProtKB">
        <authorList>
            <consortium name="WormBaseParasite"/>
        </authorList>
    </citation>
    <scope>IDENTIFICATION</scope>
</reference>
<dbReference type="WBParaSite" id="EN70_11374">
    <property type="protein sequence ID" value="EN70_11374"/>
    <property type="gene ID" value="EN70_11374"/>
</dbReference>
<dbReference type="KEGG" id="loa:LOAG_13021"/>
<evidence type="ECO:0000313" key="2">
    <source>
        <dbReference type="Proteomes" id="UP000095285"/>
    </source>
</evidence>
<accession>A0A1S0TK41</accession>
<dbReference type="EMBL" id="JH712733">
    <property type="protein sequence ID" value="EFO15489.1"/>
    <property type="molecule type" value="Genomic_DNA"/>
</dbReference>
<proteinExistence type="predicted"/>
<sequence>MLDNANSGCPERHWFNCSRTTTTQHRHCWSQWRVGDTLIDIVSVTHSTSQENPKMGVTFRVLASLVGNYIASKPGNLLTGHCDRIITLYLSIHNKQQVVLFSTYALTVQIDPMEKDKENCSSSTPQSLILPSKKHAANINGNFEKSKAGDGSI</sequence>
<evidence type="ECO:0000313" key="1">
    <source>
        <dbReference type="EMBL" id="EFO15489.1"/>
    </source>
</evidence>
<name>A0A1I7V9R4_LOALO</name>